<accession>A0AAP0FH16</accession>
<keyword evidence="2" id="KW-0812">Transmembrane</keyword>
<keyword evidence="2" id="KW-0472">Membrane</keyword>
<dbReference type="AlphaFoldDB" id="A0AAP0FH16"/>
<dbReference type="EMBL" id="JBBNAG010000009">
    <property type="protein sequence ID" value="KAK9105938.1"/>
    <property type="molecule type" value="Genomic_DNA"/>
</dbReference>
<proteinExistence type="predicted"/>
<comment type="caution">
    <text evidence="3">The sequence shown here is derived from an EMBL/GenBank/DDBJ whole genome shotgun (WGS) entry which is preliminary data.</text>
</comment>
<gene>
    <name evidence="3" type="ORF">Scep_022782</name>
</gene>
<evidence type="ECO:0000313" key="4">
    <source>
        <dbReference type="Proteomes" id="UP001419268"/>
    </source>
</evidence>
<evidence type="ECO:0000313" key="3">
    <source>
        <dbReference type="EMBL" id="KAK9105938.1"/>
    </source>
</evidence>
<sequence>MSTTANNIDPPLNPYVEYYRKYLSSLSSALTSTVGSNVFSFVDEQTSTGIPLTTTTTTTTTTKTSSFSAESYATDTPDEDYPPPSPEKPKPLGPWSTGLCDCFDDVHNCCLTCWCPCITFGQIAEIVDRGSSSCGTSGVLYTLMICVTGCPCFFTCFYRSKMRRQHRLKAEPCWDCCVHCWCEGCALCQEYRELRSRGYDLSIGWHGNIENKQRRAVEMKMMEPVGKEAMTR</sequence>
<dbReference type="Proteomes" id="UP001419268">
    <property type="component" value="Unassembled WGS sequence"/>
</dbReference>
<evidence type="ECO:0000256" key="2">
    <source>
        <dbReference type="SAM" id="Phobius"/>
    </source>
</evidence>
<feature type="transmembrane region" description="Helical" evidence="2">
    <location>
        <begin position="138"/>
        <end position="158"/>
    </location>
</feature>
<dbReference type="InterPro" id="IPR006461">
    <property type="entry name" value="PLAC_motif_containing"/>
</dbReference>
<evidence type="ECO:0000256" key="1">
    <source>
        <dbReference type="SAM" id="MobiDB-lite"/>
    </source>
</evidence>
<protein>
    <submittedName>
        <fullName evidence="3">Uncharacterized protein</fullName>
    </submittedName>
</protein>
<feature type="compositionally biased region" description="Polar residues" evidence="1">
    <location>
        <begin position="65"/>
        <end position="74"/>
    </location>
</feature>
<feature type="compositionally biased region" description="Low complexity" evidence="1">
    <location>
        <begin position="53"/>
        <end position="64"/>
    </location>
</feature>
<feature type="region of interest" description="Disordered" evidence="1">
    <location>
        <begin position="50"/>
        <end position="90"/>
    </location>
</feature>
<keyword evidence="4" id="KW-1185">Reference proteome</keyword>
<keyword evidence="2" id="KW-1133">Transmembrane helix</keyword>
<reference evidence="3 4" key="1">
    <citation type="submission" date="2024-01" db="EMBL/GenBank/DDBJ databases">
        <title>Genome assemblies of Stephania.</title>
        <authorList>
            <person name="Yang L."/>
        </authorList>
    </citation>
    <scope>NUCLEOTIDE SEQUENCE [LARGE SCALE GENOMIC DNA]</scope>
    <source>
        <strain evidence="3">JXDWG</strain>
        <tissue evidence="3">Leaf</tissue>
    </source>
</reference>
<dbReference type="PANTHER" id="PTHR15907">
    <property type="entry name" value="DUF614 FAMILY PROTEIN-RELATED"/>
    <property type="match status" value="1"/>
</dbReference>
<dbReference type="NCBIfam" id="TIGR01571">
    <property type="entry name" value="A_thal_Cys_rich"/>
    <property type="match status" value="1"/>
</dbReference>
<name>A0AAP0FH16_9MAGN</name>
<dbReference type="Pfam" id="PF04749">
    <property type="entry name" value="PLAC8"/>
    <property type="match status" value="1"/>
</dbReference>
<organism evidence="3 4">
    <name type="scientific">Stephania cephalantha</name>
    <dbReference type="NCBI Taxonomy" id="152367"/>
    <lineage>
        <taxon>Eukaryota</taxon>
        <taxon>Viridiplantae</taxon>
        <taxon>Streptophyta</taxon>
        <taxon>Embryophyta</taxon>
        <taxon>Tracheophyta</taxon>
        <taxon>Spermatophyta</taxon>
        <taxon>Magnoliopsida</taxon>
        <taxon>Ranunculales</taxon>
        <taxon>Menispermaceae</taxon>
        <taxon>Menispermoideae</taxon>
        <taxon>Cissampelideae</taxon>
        <taxon>Stephania</taxon>
    </lineage>
</organism>